<evidence type="ECO:0000313" key="3">
    <source>
        <dbReference type="Proteomes" id="UP000719412"/>
    </source>
</evidence>
<organism evidence="2 3">
    <name type="scientific">Tenebrio molitor</name>
    <name type="common">Yellow mealworm beetle</name>
    <dbReference type="NCBI Taxonomy" id="7067"/>
    <lineage>
        <taxon>Eukaryota</taxon>
        <taxon>Metazoa</taxon>
        <taxon>Ecdysozoa</taxon>
        <taxon>Arthropoda</taxon>
        <taxon>Hexapoda</taxon>
        <taxon>Insecta</taxon>
        <taxon>Pterygota</taxon>
        <taxon>Neoptera</taxon>
        <taxon>Endopterygota</taxon>
        <taxon>Coleoptera</taxon>
        <taxon>Polyphaga</taxon>
        <taxon>Cucujiformia</taxon>
        <taxon>Tenebrionidae</taxon>
        <taxon>Tenebrio</taxon>
    </lineage>
</organism>
<evidence type="ECO:0000256" key="1">
    <source>
        <dbReference type="SAM" id="MobiDB-lite"/>
    </source>
</evidence>
<gene>
    <name evidence="2" type="ORF">GEV33_005913</name>
</gene>
<keyword evidence="3" id="KW-1185">Reference proteome</keyword>
<evidence type="ECO:0000313" key="2">
    <source>
        <dbReference type="EMBL" id="KAH0816878.1"/>
    </source>
</evidence>
<protein>
    <recommendedName>
        <fullName evidence="4">Reverse transcriptase domain-containing protein</fullName>
    </recommendedName>
</protein>
<feature type="compositionally biased region" description="Polar residues" evidence="1">
    <location>
        <begin position="332"/>
        <end position="345"/>
    </location>
</feature>
<dbReference type="EMBL" id="JABDTM020020776">
    <property type="protein sequence ID" value="KAH0816878.1"/>
    <property type="molecule type" value="Genomic_DNA"/>
</dbReference>
<comment type="caution">
    <text evidence="2">The sequence shown here is derived from an EMBL/GenBank/DDBJ whole genome shotgun (WGS) entry which is preliminary data.</text>
</comment>
<sequence>MRELVFSNDEKAEAFADSLELQCRQTSPTLTWITSRKLTKKSKTKRNSHYTNFARGDNIPNKTWKLLPDKVVVALTTANVMFMPKPGQDMKFPQNYRAISLSIGEVLERVILTRLVRVTNENGVLPDEQFGFRPQHSTSDQLIHVTEFISKSSSFTTVKFGRVYGIPHVFCAERFVTGRCSRPGFVNFCFEPAWADQSEAVLGASAFSRANINIGPIFVQITHRVSLVQRKKMDVAKHMKEDSGLSREGVLRLLQEVKDLRREVESLQKERLYSTLLAAAEPSTSVEEAVEPNSDVEFTEVRRRKRPTDPQPPGPNKESPSEVPKRAKKTSSETPQVSQTASAKSVPTPKVAGNQPPGASKIPPVIVRDATKWAGISQAMAVKRFNFTKAKSCVDGIRVNPRTSDDHRTLTRLLEERKIPFHSFSLPEARTLRAVLRTVPVEIGLDDVKADLEVQGLAPIKVTRMIYGRSKLPLPLVLVEVPKDKGQIFDLRPMSPVSAFSSFAEKLSRTREVREVRRMPSEQGLSQAERVPREVRQLRWPTHCQLSRLPQVPT</sequence>
<proteinExistence type="predicted"/>
<dbReference type="AlphaFoldDB" id="A0A8J6LEW9"/>
<evidence type="ECO:0008006" key="4">
    <source>
        <dbReference type="Google" id="ProtNLM"/>
    </source>
</evidence>
<dbReference type="Proteomes" id="UP000719412">
    <property type="component" value="Unassembled WGS sequence"/>
</dbReference>
<name>A0A8J6LEW9_TENMO</name>
<reference evidence="2" key="2">
    <citation type="submission" date="2021-08" db="EMBL/GenBank/DDBJ databases">
        <authorList>
            <person name="Eriksson T."/>
        </authorList>
    </citation>
    <scope>NUCLEOTIDE SEQUENCE</scope>
    <source>
        <strain evidence="2">Stoneville</strain>
        <tissue evidence="2">Whole head</tissue>
    </source>
</reference>
<accession>A0A8J6LEW9</accession>
<feature type="region of interest" description="Disordered" evidence="1">
    <location>
        <begin position="282"/>
        <end position="363"/>
    </location>
</feature>
<reference evidence="2" key="1">
    <citation type="journal article" date="2020" name="J Insects Food Feed">
        <title>The yellow mealworm (Tenebrio molitor) genome: a resource for the emerging insects as food and feed industry.</title>
        <authorList>
            <person name="Eriksson T."/>
            <person name="Andere A."/>
            <person name="Kelstrup H."/>
            <person name="Emery V."/>
            <person name="Picard C."/>
        </authorList>
    </citation>
    <scope>NUCLEOTIDE SEQUENCE</scope>
    <source>
        <strain evidence="2">Stoneville</strain>
        <tissue evidence="2">Whole head</tissue>
    </source>
</reference>